<dbReference type="SUPFAM" id="SSF50129">
    <property type="entry name" value="GroES-like"/>
    <property type="match status" value="1"/>
</dbReference>
<evidence type="ECO:0000313" key="4">
    <source>
        <dbReference type="Proteomes" id="UP000549913"/>
    </source>
</evidence>
<dbReference type="RefSeq" id="WP_179548261.1">
    <property type="nucleotide sequence ID" value="NZ_BSEW01000002.1"/>
</dbReference>
<dbReference type="AlphaFoldDB" id="A0A852SR04"/>
<dbReference type="InterPro" id="IPR036291">
    <property type="entry name" value="NAD(P)-bd_dom_sf"/>
</dbReference>
<dbReference type="EC" id="1.6.5.5" evidence="3"/>
<organism evidence="3 4">
    <name type="scientific">Herbiconiux flava</name>
    <dbReference type="NCBI Taxonomy" id="881268"/>
    <lineage>
        <taxon>Bacteria</taxon>
        <taxon>Bacillati</taxon>
        <taxon>Actinomycetota</taxon>
        <taxon>Actinomycetes</taxon>
        <taxon>Micrococcales</taxon>
        <taxon>Microbacteriaceae</taxon>
        <taxon>Herbiconiux</taxon>
    </lineage>
</organism>
<dbReference type="Gene3D" id="3.40.50.720">
    <property type="entry name" value="NAD(P)-binding Rossmann-like Domain"/>
    <property type="match status" value="1"/>
</dbReference>
<dbReference type="GO" id="GO:0003730">
    <property type="term" value="F:mRNA 3'-UTR binding"/>
    <property type="evidence" value="ECO:0007669"/>
    <property type="project" value="TreeGrafter"/>
</dbReference>
<keyword evidence="1" id="KW-0521">NADP</keyword>
<dbReference type="Pfam" id="PF08240">
    <property type="entry name" value="ADH_N"/>
    <property type="match status" value="1"/>
</dbReference>
<comment type="caution">
    <text evidence="3">The sequence shown here is derived from an EMBL/GenBank/DDBJ whole genome shotgun (WGS) entry which is preliminary data.</text>
</comment>
<dbReference type="GO" id="GO:0003960">
    <property type="term" value="F:quinone reductase (NADPH) activity"/>
    <property type="evidence" value="ECO:0007669"/>
    <property type="project" value="UniProtKB-EC"/>
</dbReference>
<accession>A0A852SR04</accession>
<reference evidence="3 4" key="1">
    <citation type="submission" date="2020-07" db="EMBL/GenBank/DDBJ databases">
        <title>Sequencing the genomes of 1000 actinobacteria strains.</title>
        <authorList>
            <person name="Klenk H.-P."/>
        </authorList>
    </citation>
    <scope>NUCLEOTIDE SEQUENCE [LARGE SCALE GENOMIC DNA]</scope>
    <source>
        <strain evidence="3 4">DSM 26474</strain>
    </source>
</reference>
<proteinExistence type="predicted"/>
<dbReference type="InterPro" id="IPR013149">
    <property type="entry name" value="ADH-like_C"/>
</dbReference>
<dbReference type="Gene3D" id="3.90.180.10">
    <property type="entry name" value="Medium-chain alcohol dehydrogenases, catalytic domain"/>
    <property type="match status" value="1"/>
</dbReference>
<dbReference type="InterPro" id="IPR051603">
    <property type="entry name" value="Zinc-ADH_QOR/CCCR"/>
</dbReference>
<protein>
    <submittedName>
        <fullName evidence="3">NADPH2:quinone reductase</fullName>
        <ecNumber evidence="3">1.6.5.5</ecNumber>
    </submittedName>
</protein>
<dbReference type="EMBL" id="JACCBM010000001">
    <property type="protein sequence ID" value="NYD71266.1"/>
    <property type="molecule type" value="Genomic_DNA"/>
</dbReference>
<dbReference type="PANTHER" id="PTHR44154:SF1">
    <property type="entry name" value="QUINONE OXIDOREDUCTASE"/>
    <property type="match status" value="1"/>
</dbReference>
<evidence type="ECO:0000313" key="3">
    <source>
        <dbReference type="EMBL" id="NYD71266.1"/>
    </source>
</evidence>
<dbReference type="Proteomes" id="UP000549913">
    <property type="component" value="Unassembled WGS sequence"/>
</dbReference>
<keyword evidence="4" id="KW-1185">Reference proteome</keyword>
<dbReference type="SMART" id="SM00829">
    <property type="entry name" value="PKS_ER"/>
    <property type="match status" value="1"/>
</dbReference>
<dbReference type="SUPFAM" id="SSF51735">
    <property type="entry name" value="NAD(P)-binding Rossmann-fold domains"/>
    <property type="match status" value="1"/>
</dbReference>
<dbReference type="PANTHER" id="PTHR44154">
    <property type="entry name" value="QUINONE OXIDOREDUCTASE"/>
    <property type="match status" value="1"/>
</dbReference>
<dbReference type="InterPro" id="IPR020843">
    <property type="entry name" value="ER"/>
</dbReference>
<keyword evidence="3" id="KW-0560">Oxidoreductase</keyword>
<feature type="domain" description="Enoyl reductase (ER)" evidence="2">
    <location>
        <begin position="10"/>
        <end position="334"/>
    </location>
</feature>
<sequence length="341" mass="34848">MRAIVYSETGPSDVLRLEERPVPEPGPGEVRVRVVVSAVNPTDWKNRSGGGAAAAAEQTPNQDGAGVVDAVGSGVTAFTPGDRVWSFLSAHQRPGGTAQEFTVLPVERVVPLPDGASFDVGASMGVPAMTAHRALTVHESGPARLAPGALDGRTVLVAGGAGAVGHAAIQLAHWAGATVITTISSDAKAELARAAGADVVVNYRTDDAADRIREAAPDGVDLVVEVSPARNAGLNSRVLANHGSIAVYANDGGDEVTLDVRGHFAINARYQFLLLYTVGQDALSAAAEDITAALSDGALGVGEENGLPLTRFPLERTAEAHDAVEQGTVGKVLIDVAPDAG</sequence>
<dbReference type="Pfam" id="PF00107">
    <property type="entry name" value="ADH_zinc_N"/>
    <property type="match status" value="1"/>
</dbReference>
<dbReference type="InterPro" id="IPR013154">
    <property type="entry name" value="ADH-like_N"/>
</dbReference>
<name>A0A852SR04_9MICO</name>
<evidence type="ECO:0000259" key="2">
    <source>
        <dbReference type="SMART" id="SM00829"/>
    </source>
</evidence>
<gene>
    <name evidence="3" type="ORF">BJ984_002424</name>
</gene>
<dbReference type="GO" id="GO:0070402">
    <property type="term" value="F:NADPH binding"/>
    <property type="evidence" value="ECO:0007669"/>
    <property type="project" value="TreeGrafter"/>
</dbReference>
<dbReference type="GO" id="GO:0005829">
    <property type="term" value="C:cytosol"/>
    <property type="evidence" value="ECO:0007669"/>
    <property type="project" value="TreeGrafter"/>
</dbReference>
<dbReference type="InterPro" id="IPR011032">
    <property type="entry name" value="GroES-like_sf"/>
</dbReference>
<evidence type="ECO:0000256" key="1">
    <source>
        <dbReference type="ARBA" id="ARBA00022857"/>
    </source>
</evidence>
<dbReference type="CDD" id="cd08253">
    <property type="entry name" value="zeta_crystallin"/>
    <property type="match status" value="1"/>
</dbReference>